<dbReference type="EMBL" id="JAJATZ010000001">
    <property type="protein sequence ID" value="MCB5197839.1"/>
    <property type="molecule type" value="Genomic_DNA"/>
</dbReference>
<dbReference type="Proteomes" id="UP001138961">
    <property type="component" value="Unassembled WGS sequence"/>
</dbReference>
<evidence type="ECO:0000313" key="2">
    <source>
        <dbReference type="Proteomes" id="UP001138961"/>
    </source>
</evidence>
<dbReference type="RefSeq" id="WP_226746915.1">
    <property type="nucleotide sequence ID" value="NZ_JAJATZ010000001.1"/>
</dbReference>
<dbReference type="Gene3D" id="1.10.3230.30">
    <property type="entry name" value="Phage gp6-like head-tail connector protein"/>
    <property type="match status" value="1"/>
</dbReference>
<comment type="caution">
    <text evidence="1">The sequence shown here is derived from an EMBL/GenBank/DDBJ whole genome shotgun (WGS) entry which is preliminary data.</text>
</comment>
<evidence type="ECO:0000313" key="1">
    <source>
        <dbReference type="EMBL" id="MCB5197839.1"/>
    </source>
</evidence>
<gene>
    <name evidence="1" type="ORF">LGQ03_01160</name>
</gene>
<dbReference type="InterPro" id="IPR011738">
    <property type="entry name" value="Phage_CHP"/>
</dbReference>
<reference evidence="1" key="1">
    <citation type="submission" date="2021-10" db="EMBL/GenBank/DDBJ databases">
        <title>Loktanella gaetbuli sp. nov., isolated from a tidal flat.</title>
        <authorList>
            <person name="Park S."/>
            <person name="Yoon J.-H."/>
        </authorList>
    </citation>
    <scope>NUCLEOTIDE SEQUENCE</scope>
    <source>
        <strain evidence="1">TSTF-M6</strain>
    </source>
</reference>
<keyword evidence="2" id="KW-1185">Reference proteome</keyword>
<dbReference type="NCBIfam" id="TIGR02215">
    <property type="entry name" value="phage_chp_gp8"/>
    <property type="match status" value="1"/>
</dbReference>
<dbReference type="NCBIfam" id="TIGR01560">
    <property type="entry name" value="put_DNA_pack"/>
    <property type="match status" value="1"/>
</dbReference>
<dbReference type="CDD" id="cd08054">
    <property type="entry name" value="gp6"/>
    <property type="match status" value="1"/>
</dbReference>
<sequence length="199" mass="21919">MMLVELTSVPTASLPIAALKAHLRLGSGFENDDAHDTDLETYLRAALAAIEARTGKILIEREFRWELHEWRDQVRQPLPLAPVNAIVSVTRFGVATPPEEVARTRYALASDLQRPTLYATGAALPRVPLGGRIEIVLMAGFGPEWTDLPADLGQAVMLLAAHFYEYRIGGDARDTSLPQGVAALIERYRTVRLFMGGRT</sequence>
<protein>
    <submittedName>
        <fullName evidence="1">Head-tail connector protein</fullName>
    </submittedName>
</protein>
<accession>A0ABS8BQ35</accession>
<proteinExistence type="predicted"/>
<dbReference type="InterPro" id="IPR006450">
    <property type="entry name" value="Phage_HK97_gp6-like"/>
</dbReference>
<organism evidence="1 2">
    <name type="scientific">Loktanella gaetbuli</name>
    <dbReference type="NCBI Taxonomy" id="2881335"/>
    <lineage>
        <taxon>Bacteria</taxon>
        <taxon>Pseudomonadati</taxon>
        <taxon>Pseudomonadota</taxon>
        <taxon>Alphaproteobacteria</taxon>
        <taxon>Rhodobacterales</taxon>
        <taxon>Roseobacteraceae</taxon>
        <taxon>Loktanella</taxon>
    </lineage>
</organism>
<name>A0ABS8BQ35_9RHOB</name>